<reference evidence="3 4" key="1">
    <citation type="submission" date="2020-08" db="EMBL/GenBank/DDBJ databases">
        <title>Sequencing the genomes of 1000 actinobacteria strains.</title>
        <authorList>
            <person name="Klenk H.-P."/>
        </authorList>
    </citation>
    <scope>NUCLEOTIDE SEQUENCE [LARGE SCALE GENOMIC DNA]</scope>
    <source>
        <strain evidence="3 4">DSM 46659</strain>
    </source>
</reference>
<name>A0A7W9YEK5_9ACTN</name>
<gene>
    <name evidence="3" type="ORF">HNR23_000798</name>
</gene>
<evidence type="ECO:0000256" key="1">
    <source>
        <dbReference type="SAM" id="MobiDB-lite"/>
    </source>
</evidence>
<feature type="compositionally biased region" description="Basic and acidic residues" evidence="1">
    <location>
        <begin position="1"/>
        <end position="17"/>
    </location>
</feature>
<protein>
    <submittedName>
        <fullName evidence="3">Uncharacterized protein</fullName>
    </submittedName>
</protein>
<evidence type="ECO:0000256" key="2">
    <source>
        <dbReference type="SAM" id="Phobius"/>
    </source>
</evidence>
<feature type="transmembrane region" description="Helical" evidence="2">
    <location>
        <begin position="169"/>
        <end position="192"/>
    </location>
</feature>
<keyword evidence="2" id="KW-1133">Transmembrane helix</keyword>
<feature type="compositionally biased region" description="Low complexity" evidence="1">
    <location>
        <begin position="24"/>
        <end position="69"/>
    </location>
</feature>
<dbReference type="AlphaFoldDB" id="A0A7W9YEK5"/>
<accession>A0A7W9YEK5</accession>
<dbReference type="Proteomes" id="UP000546642">
    <property type="component" value="Unassembled WGS sequence"/>
</dbReference>
<proteinExistence type="predicted"/>
<evidence type="ECO:0000313" key="4">
    <source>
        <dbReference type="Proteomes" id="UP000546642"/>
    </source>
</evidence>
<feature type="transmembrane region" description="Helical" evidence="2">
    <location>
        <begin position="103"/>
        <end position="122"/>
    </location>
</feature>
<keyword evidence="2" id="KW-0812">Transmembrane</keyword>
<dbReference type="RefSeq" id="WP_184073588.1">
    <property type="nucleotide sequence ID" value="NZ_JACHDS010000001.1"/>
</dbReference>
<feature type="region of interest" description="Disordered" evidence="1">
    <location>
        <begin position="1"/>
        <end position="89"/>
    </location>
</feature>
<dbReference type="EMBL" id="JACHDS010000001">
    <property type="protein sequence ID" value="MBB6170738.1"/>
    <property type="molecule type" value="Genomic_DNA"/>
</dbReference>
<comment type="caution">
    <text evidence="3">The sequence shown here is derived from an EMBL/GenBank/DDBJ whole genome shotgun (WGS) entry which is preliminary data.</text>
</comment>
<sequence>MSTKPDSPDESPRKPEGTDDTDTTDSGAAPGTGATASGPGSEPTTATATATDTSAGSPGGAADETADGGADAERGAEEDAREDDGADDALLAPPTAGLFSAETFAIAALLSIGAALIGTRLAEMLMNVSAADQASAVTAMILGDGGTALLGVFFGLLSLGLTTEYSRPWARWGAMAAVVVGIFFLAASAYVFTQVPAPAPGF</sequence>
<organism evidence="3 4">
    <name type="scientific">Nocardiopsis mwathae</name>
    <dbReference type="NCBI Taxonomy" id="1472723"/>
    <lineage>
        <taxon>Bacteria</taxon>
        <taxon>Bacillati</taxon>
        <taxon>Actinomycetota</taxon>
        <taxon>Actinomycetes</taxon>
        <taxon>Streptosporangiales</taxon>
        <taxon>Nocardiopsidaceae</taxon>
        <taxon>Nocardiopsis</taxon>
    </lineage>
</organism>
<evidence type="ECO:0000313" key="3">
    <source>
        <dbReference type="EMBL" id="MBB6170738.1"/>
    </source>
</evidence>
<keyword evidence="4" id="KW-1185">Reference proteome</keyword>
<feature type="transmembrane region" description="Helical" evidence="2">
    <location>
        <begin position="134"/>
        <end position="157"/>
    </location>
</feature>
<keyword evidence="2" id="KW-0472">Membrane</keyword>